<proteinExistence type="predicted"/>
<keyword evidence="2" id="KW-1185">Reference proteome</keyword>
<dbReference type="Proteomes" id="UP000054359">
    <property type="component" value="Unassembled WGS sequence"/>
</dbReference>
<gene>
    <name evidence="1" type="ORF">X975_24903</name>
</gene>
<accession>A0A087SYZ6</accession>
<evidence type="ECO:0000313" key="1">
    <source>
        <dbReference type="EMBL" id="KFM58085.1"/>
    </source>
</evidence>
<reference evidence="1 2" key="1">
    <citation type="submission" date="2013-11" db="EMBL/GenBank/DDBJ databases">
        <title>Genome sequencing of Stegodyphus mimosarum.</title>
        <authorList>
            <person name="Bechsgaard J."/>
        </authorList>
    </citation>
    <scope>NUCLEOTIDE SEQUENCE [LARGE SCALE GENOMIC DNA]</scope>
</reference>
<sequence>MYYSHRILPIHLKPKKQPISVRQISNSNETKQVLQMTQSVFQFLEDTKHQG</sequence>
<organism evidence="1 2">
    <name type="scientific">Stegodyphus mimosarum</name>
    <name type="common">African social velvet spider</name>
    <dbReference type="NCBI Taxonomy" id="407821"/>
    <lineage>
        <taxon>Eukaryota</taxon>
        <taxon>Metazoa</taxon>
        <taxon>Ecdysozoa</taxon>
        <taxon>Arthropoda</taxon>
        <taxon>Chelicerata</taxon>
        <taxon>Arachnida</taxon>
        <taxon>Araneae</taxon>
        <taxon>Araneomorphae</taxon>
        <taxon>Entelegynae</taxon>
        <taxon>Eresoidea</taxon>
        <taxon>Eresidae</taxon>
        <taxon>Stegodyphus</taxon>
    </lineage>
</organism>
<protein>
    <submittedName>
        <fullName evidence="1">Uncharacterized protein</fullName>
    </submittedName>
</protein>
<dbReference type="AlphaFoldDB" id="A0A087SYZ6"/>
<dbReference type="EMBL" id="KK112605">
    <property type="protein sequence ID" value="KFM58085.1"/>
    <property type="molecule type" value="Genomic_DNA"/>
</dbReference>
<feature type="non-terminal residue" evidence="1">
    <location>
        <position position="51"/>
    </location>
</feature>
<name>A0A087SYZ6_STEMI</name>
<evidence type="ECO:0000313" key="2">
    <source>
        <dbReference type="Proteomes" id="UP000054359"/>
    </source>
</evidence>